<reference evidence="2" key="1">
    <citation type="submission" date="2023-06" db="EMBL/GenBank/DDBJ databases">
        <authorList>
            <person name="Jiang Y."/>
            <person name="Liu Q."/>
        </authorList>
    </citation>
    <scope>NUCLEOTIDE SEQUENCE</scope>
    <source>
        <strain evidence="2">CGMCC 1.12090</strain>
    </source>
</reference>
<proteinExistence type="predicted"/>
<feature type="compositionally biased region" description="Gly residues" evidence="1">
    <location>
        <begin position="90"/>
        <end position="102"/>
    </location>
</feature>
<name>A0ABT8SG92_9BURK</name>
<sequence length="114" mass="11894">MGNPNQAEPASTSTIEEALDKNKNATEEVKKAADDLLVVHTVLKEELSQDAQAEVVGRAVEQAGELEKRLTKSAEMLDEVNETLEQVAQGGDGSGDGSGGGSDRSPPAQGAPRH</sequence>
<organism evidence="2 3">
    <name type="scientific">Variovorax ginsengisoli</name>
    <dbReference type="NCBI Taxonomy" id="363844"/>
    <lineage>
        <taxon>Bacteria</taxon>
        <taxon>Pseudomonadati</taxon>
        <taxon>Pseudomonadota</taxon>
        <taxon>Betaproteobacteria</taxon>
        <taxon>Burkholderiales</taxon>
        <taxon>Comamonadaceae</taxon>
        <taxon>Variovorax</taxon>
    </lineage>
</organism>
<comment type="caution">
    <text evidence="2">The sequence shown here is derived from an EMBL/GenBank/DDBJ whole genome shotgun (WGS) entry which is preliminary data.</text>
</comment>
<dbReference type="EMBL" id="JAUKVY010000028">
    <property type="protein sequence ID" value="MDO1536496.1"/>
    <property type="molecule type" value="Genomic_DNA"/>
</dbReference>
<protein>
    <submittedName>
        <fullName evidence="2">Uncharacterized protein</fullName>
    </submittedName>
</protein>
<evidence type="ECO:0000313" key="3">
    <source>
        <dbReference type="Proteomes" id="UP001169027"/>
    </source>
</evidence>
<keyword evidence="3" id="KW-1185">Reference proteome</keyword>
<feature type="region of interest" description="Disordered" evidence="1">
    <location>
        <begin position="86"/>
        <end position="114"/>
    </location>
</feature>
<gene>
    <name evidence="2" type="ORF">Q2T77_29850</name>
</gene>
<accession>A0ABT8SG92</accession>
<dbReference type="RefSeq" id="WP_301814570.1">
    <property type="nucleotide sequence ID" value="NZ_JAUJZH010000028.1"/>
</dbReference>
<dbReference type="Proteomes" id="UP001169027">
    <property type="component" value="Unassembled WGS sequence"/>
</dbReference>
<evidence type="ECO:0000313" key="2">
    <source>
        <dbReference type="EMBL" id="MDO1536496.1"/>
    </source>
</evidence>
<evidence type="ECO:0000256" key="1">
    <source>
        <dbReference type="SAM" id="MobiDB-lite"/>
    </source>
</evidence>